<evidence type="ECO:0000256" key="3">
    <source>
        <dbReference type="ARBA" id="ARBA00022801"/>
    </source>
</evidence>
<gene>
    <name evidence="7" type="ORF">ALEPTO_LOCUS7279</name>
</gene>
<dbReference type="EMBL" id="CAJVPS010003048">
    <property type="protein sequence ID" value="CAG8581461.1"/>
    <property type="molecule type" value="Genomic_DNA"/>
</dbReference>
<dbReference type="PANTHER" id="PTHR23081">
    <property type="entry name" value="RNA POLYMERASE II CTD PHOSPHATASE"/>
    <property type="match status" value="1"/>
</dbReference>
<evidence type="ECO:0000313" key="8">
    <source>
        <dbReference type="Proteomes" id="UP000789508"/>
    </source>
</evidence>
<evidence type="ECO:0000256" key="2">
    <source>
        <dbReference type="ARBA" id="ARBA00013081"/>
    </source>
</evidence>
<dbReference type="EC" id="3.1.3.16" evidence="2"/>
<name>A0A9N9BUE5_9GLOM</name>
<dbReference type="OrthoDB" id="10249888at2759"/>
<evidence type="ECO:0000256" key="5">
    <source>
        <dbReference type="ARBA" id="ARBA00047761"/>
    </source>
</evidence>
<sequence length="220" mass="25000">MNMEEKPKTYEVKLPQDHLPATITRISAKIGDKVTKNDSLFFHKYVVGNLEQELVNENGNITEKQKVTQTHGEFFKSPVEGEVVEILVQPNQQIKNTDEVTVIIKLPCPHDILFGGLCALCGQDCTRVETQRATINMAHDAARLFVSQSEAERLEQETAERLKKSKKLSLIVDLDQTIIHATVDPTIAEWMKDENNPNHTATMVINVMQQEKFKRTFTIQ</sequence>
<dbReference type="Gene3D" id="2.40.50.100">
    <property type="match status" value="1"/>
</dbReference>
<dbReference type="GO" id="GO:0008420">
    <property type="term" value="F:RNA polymerase II CTD heptapeptide repeat phosphatase activity"/>
    <property type="evidence" value="ECO:0007669"/>
    <property type="project" value="InterPro"/>
</dbReference>
<comment type="subcellular location">
    <subcellularLocation>
        <location evidence="1">Nucleus</location>
    </subcellularLocation>
</comment>
<proteinExistence type="predicted"/>
<evidence type="ECO:0000256" key="6">
    <source>
        <dbReference type="ARBA" id="ARBA00048336"/>
    </source>
</evidence>
<comment type="catalytic activity">
    <reaction evidence="5">
        <text>O-phospho-L-seryl-[protein] + H2O = L-seryl-[protein] + phosphate</text>
        <dbReference type="Rhea" id="RHEA:20629"/>
        <dbReference type="Rhea" id="RHEA-COMP:9863"/>
        <dbReference type="Rhea" id="RHEA-COMP:11604"/>
        <dbReference type="ChEBI" id="CHEBI:15377"/>
        <dbReference type="ChEBI" id="CHEBI:29999"/>
        <dbReference type="ChEBI" id="CHEBI:43474"/>
        <dbReference type="ChEBI" id="CHEBI:83421"/>
        <dbReference type="EC" id="3.1.3.16"/>
    </reaction>
</comment>
<dbReference type="PANTHER" id="PTHR23081:SF36">
    <property type="entry name" value="RNA POLYMERASE II SUBUNIT A C-TERMINAL DOMAIN PHOSPHATASE"/>
    <property type="match status" value="1"/>
</dbReference>
<dbReference type="Gene3D" id="3.40.50.1000">
    <property type="entry name" value="HAD superfamily/HAD-like"/>
    <property type="match status" value="1"/>
</dbReference>
<accession>A0A9N9BUE5</accession>
<evidence type="ECO:0000256" key="4">
    <source>
        <dbReference type="ARBA" id="ARBA00023242"/>
    </source>
</evidence>
<reference evidence="7" key="1">
    <citation type="submission" date="2021-06" db="EMBL/GenBank/DDBJ databases">
        <authorList>
            <person name="Kallberg Y."/>
            <person name="Tangrot J."/>
            <person name="Rosling A."/>
        </authorList>
    </citation>
    <scope>NUCLEOTIDE SEQUENCE</scope>
    <source>
        <strain evidence="7">FL130A</strain>
    </source>
</reference>
<evidence type="ECO:0000313" key="7">
    <source>
        <dbReference type="EMBL" id="CAG8581461.1"/>
    </source>
</evidence>
<comment type="caution">
    <text evidence="7">The sequence shown here is derived from an EMBL/GenBank/DDBJ whole genome shotgun (WGS) entry which is preliminary data.</text>
</comment>
<dbReference type="AlphaFoldDB" id="A0A9N9BUE5"/>
<comment type="catalytic activity">
    <reaction evidence="6">
        <text>O-phospho-L-threonyl-[protein] + H2O = L-threonyl-[protein] + phosphate</text>
        <dbReference type="Rhea" id="RHEA:47004"/>
        <dbReference type="Rhea" id="RHEA-COMP:11060"/>
        <dbReference type="Rhea" id="RHEA-COMP:11605"/>
        <dbReference type="ChEBI" id="CHEBI:15377"/>
        <dbReference type="ChEBI" id="CHEBI:30013"/>
        <dbReference type="ChEBI" id="CHEBI:43474"/>
        <dbReference type="ChEBI" id="CHEBI:61977"/>
        <dbReference type="EC" id="3.1.3.16"/>
    </reaction>
</comment>
<dbReference type="InterPro" id="IPR023214">
    <property type="entry name" value="HAD_sf"/>
</dbReference>
<protein>
    <recommendedName>
        <fullName evidence="2">protein-serine/threonine phosphatase</fullName>
        <ecNumber evidence="2">3.1.3.16</ecNumber>
    </recommendedName>
</protein>
<dbReference type="Proteomes" id="UP000789508">
    <property type="component" value="Unassembled WGS sequence"/>
</dbReference>
<keyword evidence="8" id="KW-1185">Reference proteome</keyword>
<dbReference type="InterPro" id="IPR039189">
    <property type="entry name" value="Fcp1"/>
</dbReference>
<dbReference type="GO" id="GO:0005634">
    <property type="term" value="C:nucleus"/>
    <property type="evidence" value="ECO:0007669"/>
    <property type="project" value="UniProtKB-SubCell"/>
</dbReference>
<keyword evidence="3" id="KW-0378">Hydrolase</keyword>
<organism evidence="7 8">
    <name type="scientific">Ambispora leptoticha</name>
    <dbReference type="NCBI Taxonomy" id="144679"/>
    <lineage>
        <taxon>Eukaryota</taxon>
        <taxon>Fungi</taxon>
        <taxon>Fungi incertae sedis</taxon>
        <taxon>Mucoromycota</taxon>
        <taxon>Glomeromycotina</taxon>
        <taxon>Glomeromycetes</taxon>
        <taxon>Archaeosporales</taxon>
        <taxon>Ambisporaceae</taxon>
        <taxon>Ambispora</taxon>
    </lineage>
</organism>
<keyword evidence="4" id="KW-0539">Nucleus</keyword>
<evidence type="ECO:0000256" key="1">
    <source>
        <dbReference type="ARBA" id="ARBA00004123"/>
    </source>
</evidence>
<feature type="non-terminal residue" evidence="7">
    <location>
        <position position="1"/>
    </location>
</feature>